<comment type="caution">
    <text evidence="3">Lacks conserved residue(s) required for the propagation of feature annotation.</text>
</comment>
<dbReference type="GO" id="GO:0016887">
    <property type="term" value="F:ATP hydrolysis activity"/>
    <property type="evidence" value="ECO:0007669"/>
    <property type="project" value="TreeGrafter"/>
</dbReference>
<dbReference type="Gene3D" id="3.40.50.300">
    <property type="entry name" value="P-loop containing nucleotide triphosphate hydrolases"/>
    <property type="match status" value="1"/>
</dbReference>
<keyword evidence="1" id="KW-0547">Nucleotide-binding</keyword>
<evidence type="ECO:0000256" key="1">
    <source>
        <dbReference type="ARBA" id="ARBA00022741"/>
    </source>
</evidence>
<evidence type="ECO:0000313" key="6">
    <source>
        <dbReference type="Proteomes" id="UP000267535"/>
    </source>
</evidence>
<dbReference type="PANTHER" id="PTHR43384:SF6">
    <property type="entry name" value="SEPTUM SITE-DETERMINING PROTEIN MIND HOMOLOG, CHLOROPLASTIC"/>
    <property type="match status" value="1"/>
</dbReference>
<dbReference type="RefSeq" id="WP_124924254.1">
    <property type="nucleotide sequence ID" value="NZ_BMOH01000001.1"/>
</dbReference>
<accession>A0A3P1SVD3</accession>
<sequence length="406" mass="45405">MDNINKLNSSLSRFQILISSRSGNFIDQLEQIIKESTDQYAILKRCVTNGHIDPLYDLEKMPDLLILHLSEHWQGELNELVKHSITERPPVLVIGDQENPEMMRQAMKAGARDFLSEPVNNQELIETLQQIEAEKKQIGLNDTGNLTAVINAKGGSGASLIACNLAYLMQASSRQETILMDFDMQFGSLAEYLNLKPENGVSDALKVVDELDHIALNAYMLKHKSGLQILGSTTNSIRLPNQTPEHQINQLLSLLLKNCNQLVVDLPRMIDRTAIAVLQSAGRIVLVVQQDLINIKDAIHMINILRNELAILDDQIIVAINRYDKNSDISIKDIEESLNTKQIVTIPNDYRTAMDSLNKGEPINTVSKRSAINKALDELQAHLVKQDELHPDKGLLNNLFSRLTGG</sequence>
<dbReference type="InterPro" id="IPR011006">
    <property type="entry name" value="CheY-like_superfamily"/>
</dbReference>
<dbReference type="InterPro" id="IPR001789">
    <property type="entry name" value="Sig_transdc_resp-reg_receiver"/>
</dbReference>
<dbReference type="GO" id="GO:0005524">
    <property type="term" value="F:ATP binding"/>
    <property type="evidence" value="ECO:0007669"/>
    <property type="project" value="UniProtKB-KW"/>
</dbReference>
<dbReference type="EMBL" id="RQXV01000001">
    <property type="protein sequence ID" value="RRD01182.1"/>
    <property type="molecule type" value="Genomic_DNA"/>
</dbReference>
<dbReference type="GO" id="GO:0051782">
    <property type="term" value="P:negative regulation of cell division"/>
    <property type="evidence" value="ECO:0007669"/>
    <property type="project" value="TreeGrafter"/>
</dbReference>
<dbReference type="Gene3D" id="3.40.50.2300">
    <property type="match status" value="1"/>
</dbReference>
<dbReference type="AlphaFoldDB" id="A0A3P1SVD3"/>
<organism evidence="5 6">
    <name type="scientific">Amphritea balenae</name>
    <dbReference type="NCBI Taxonomy" id="452629"/>
    <lineage>
        <taxon>Bacteria</taxon>
        <taxon>Pseudomonadati</taxon>
        <taxon>Pseudomonadota</taxon>
        <taxon>Gammaproteobacteria</taxon>
        <taxon>Oceanospirillales</taxon>
        <taxon>Oceanospirillaceae</taxon>
        <taxon>Amphritea</taxon>
    </lineage>
</organism>
<comment type="caution">
    <text evidence="5">The sequence shown here is derived from an EMBL/GenBank/DDBJ whole genome shotgun (WGS) entry which is preliminary data.</text>
</comment>
<dbReference type="InterPro" id="IPR033756">
    <property type="entry name" value="YlxH/NBP35"/>
</dbReference>
<dbReference type="Proteomes" id="UP000267535">
    <property type="component" value="Unassembled WGS sequence"/>
</dbReference>
<feature type="domain" description="Response regulatory" evidence="4">
    <location>
        <begin position="15"/>
        <end position="132"/>
    </location>
</feature>
<name>A0A3P1SVD3_9GAMM</name>
<gene>
    <name evidence="5" type="ORF">EHS89_01060</name>
</gene>
<dbReference type="GO" id="GO:0000160">
    <property type="term" value="P:phosphorelay signal transduction system"/>
    <property type="evidence" value="ECO:0007669"/>
    <property type="project" value="InterPro"/>
</dbReference>
<dbReference type="Pfam" id="PF10609">
    <property type="entry name" value="ParA"/>
    <property type="match status" value="1"/>
</dbReference>
<evidence type="ECO:0000256" key="2">
    <source>
        <dbReference type="ARBA" id="ARBA00022840"/>
    </source>
</evidence>
<dbReference type="SUPFAM" id="SSF52172">
    <property type="entry name" value="CheY-like"/>
    <property type="match status" value="1"/>
</dbReference>
<dbReference type="InterPro" id="IPR027417">
    <property type="entry name" value="P-loop_NTPase"/>
</dbReference>
<dbReference type="GO" id="GO:0009898">
    <property type="term" value="C:cytoplasmic side of plasma membrane"/>
    <property type="evidence" value="ECO:0007669"/>
    <property type="project" value="TreeGrafter"/>
</dbReference>
<evidence type="ECO:0000313" key="5">
    <source>
        <dbReference type="EMBL" id="RRD01182.1"/>
    </source>
</evidence>
<dbReference type="PROSITE" id="PS50110">
    <property type="entry name" value="RESPONSE_REGULATORY"/>
    <property type="match status" value="1"/>
</dbReference>
<dbReference type="SUPFAM" id="SSF52540">
    <property type="entry name" value="P-loop containing nucleoside triphosphate hydrolases"/>
    <property type="match status" value="1"/>
</dbReference>
<protein>
    <submittedName>
        <fullName evidence="5">Response regulator</fullName>
    </submittedName>
</protein>
<dbReference type="GO" id="GO:0005829">
    <property type="term" value="C:cytosol"/>
    <property type="evidence" value="ECO:0007669"/>
    <property type="project" value="TreeGrafter"/>
</dbReference>
<dbReference type="InterPro" id="IPR050625">
    <property type="entry name" value="ParA/MinD_ATPase"/>
</dbReference>
<proteinExistence type="predicted"/>
<dbReference type="OrthoDB" id="5813333at2"/>
<dbReference type="PANTHER" id="PTHR43384">
    <property type="entry name" value="SEPTUM SITE-DETERMINING PROTEIN MIND HOMOLOG, CHLOROPLASTIC-RELATED"/>
    <property type="match status" value="1"/>
</dbReference>
<evidence type="ECO:0000259" key="4">
    <source>
        <dbReference type="PROSITE" id="PS50110"/>
    </source>
</evidence>
<reference evidence="5 6" key="1">
    <citation type="submission" date="2018-11" db="EMBL/GenBank/DDBJ databases">
        <title>The draft genome sequence of Amphritea balenae JAMM 1525T.</title>
        <authorList>
            <person name="Fang Z."/>
            <person name="Zhang Y."/>
            <person name="Han X."/>
        </authorList>
    </citation>
    <scope>NUCLEOTIDE SEQUENCE [LARGE SCALE GENOMIC DNA]</scope>
    <source>
        <strain evidence="5 6">JAMM 1525</strain>
    </source>
</reference>
<evidence type="ECO:0000256" key="3">
    <source>
        <dbReference type="PROSITE-ProRule" id="PRU00169"/>
    </source>
</evidence>
<keyword evidence="2" id="KW-0067">ATP-binding</keyword>
<keyword evidence="6" id="KW-1185">Reference proteome</keyword>